<sequence>MPGLLRVMGTIDLDQFWPDGDSDADTTKVKVTVGRNSFAYAADGKTFKKTNAYFGAFARGASNKEVIDTQGRITVRLQGIDAPELHYRAGPLKKSTGVSTAKREKFNLENKQPRRQYWAETATVALAKKLSGFGSPIKCQVVSLIDKPFEVIDTYGRFVANIRVGTGYKTDINLWLAEQGWAYPTFYSSMEEEEIQSYLDILSKAKAKGRVWKDYSADTGKFDPKLVFRPHGPAQPARDRGKVLMPKMFRRQLSYKLQKKVGVVNGSFTDYLKANNDSCFTTDDFIKQGPTTAPVRSLYEFMKGNKFTVKPHDIVFREKFSSLVDKNGRKIEKF</sequence>
<dbReference type="PATRIC" id="fig|883078.3.peg.3784"/>
<accession>K8P6Z7</accession>
<feature type="domain" description="TNase-like" evidence="1">
    <location>
        <begin position="49"/>
        <end position="214"/>
    </location>
</feature>
<protein>
    <recommendedName>
        <fullName evidence="1">TNase-like domain-containing protein</fullName>
    </recommendedName>
</protein>
<dbReference type="InterPro" id="IPR016071">
    <property type="entry name" value="Staphylococal_nuclease_OB-fold"/>
</dbReference>
<dbReference type="SMART" id="SM00318">
    <property type="entry name" value="SNc"/>
    <property type="match status" value="1"/>
</dbReference>
<dbReference type="Gene3D" id="2.40.50.90">
    <property type="match status" value="1"/>
</dbReference>
<dbReference type="eggNOG" id="COG1525">
    <property type="taxonomic scope" value="Bacteria"/>
</dbReference>
<proteinExistence type="predicted"/>
<reference evidence="2 3" key="1">
    <citation type="submission" date="2012-04" db="EMBL/GenBank/DDBJ databases">
        <title>The Genome Sequence of Afipia broomeae ATCC 49717.</title>
        <authorList>
            <consortium name="The Broad Institute Genome Sequencing Platform"/>
            <person name="Earl A."/>
            <person name="Ward D."/>
            <person name="Feldgarden M."/>
            <person name="Gevers D."/>
            <person name="Huys G."/>
            <person name="Walker B."/>
            <person name="Young S.K."/>
            <person name="Zeng Q."/>
            <person name="Gargeya S."/>
            <person name="Fitzgerald M."/>
            <person name="Haas B."/>
            <person name="Abouelleil A."/>
            <person name="Alvarado L."/>
            <person name="Arachchi H.M."/>
            <person name="Berlin A."/>
            <person name="Chapman S.B."/>
            <person name="Goldberg J."/>
            <person name="Griggs A."/>
            <person name="Gujja S."/>
            <person name="Hansen M."/>
            <person name="Howarth C."/>
            <person name="Imamovic A."/>
            <person name="Larimer J."/>
            <person name="McCowen C."/>
            <person name="Montmayeur A."/>
            <person name="Murphy C."/>
            <person name="Neiman D."/>
            <person name="Pearson M."/>
            <person name="Priest M."/>
            <person name="Roberts A."/>
            <person name="Saif S."/>
            <person name="Shea T."/>
            <person name="Sisk P."/>
            <person name="Sykes S."/>
            <person name="Wortman J."/>
            <person name="Nusbaum C."/>
            <person name="Birren B."/>
        </authorList>
    </citation>
    <scope>NUCLEOTIDE SEQUENCE [LARGE SCALE GENOMIC DNA]</scope>
    <source>
        <strain evidence="2 3">ATCC 49717</strain>
    </source>
</reference>
<dbReference type="Pfam" id="PF00565">
    <property type="entry name" value="SNase"/>
    <property type="match status" value="1"/>
</dbReference>
<dbReference type="EMBL" id="AGWX01000004">
    <property type="protein sequence ID" value="EKS37241.1"/>
    <property type="molecule type" value="Genomic_DNA"/>
</dbReference>
<dbReference type="RefSeq" id="WP_006022371.1">
    <property type="nucleotide sequence ID" value="NZ_KB375283.1"/>
</dbReference>
<dbReference type="InterPro" id="IPR035437">
    <property type="entry name" value="SNase_OB-fold_sf"/>
</dbReference>
<comment type="caution">
    <text evidence="2">The sequence shown here is derived from an EMBL/GenBank/DDBJ whole genome shotgun (WGS) entry which is preliminary data.</text>
</comment>
<gene>
    <name evidence="2" type="ORF">HMPREF9695_03659</name>
</gene>
<keyword evidence="3" id="KW-1185">Reference proteome</keyword>
<organism evidence="2 3">
    <name type="scientific">Afipia broomeae ATCC 49717</name>
    <dbReference type="NCBI Taxonomy" id="883078"/>
    <lineage>
        <taxon>Bacteria</taxon>
        <taxon>Pseudomonadati</taxon>
        <taxon>Pseudomonadota</taxon>
        <taxon>Alphaproteobacteria</taxon>
        <taxon>Hyphomicrobiales</taxon>
        <taxon>Nitrobacteraceae</taxon>
        <taxon>Afipia</taxon>
    </lineage>
</organism>
<evidence type="ECO:0000259" key="1">
    <source>
        <dbReference type="SMART" id="SM00318"/>
    </source>
</evidence>
<evidence type="ECO:0000313" key="3">
    <source>
        <dbReference type="Proteomes" id="UP000001096"/>
    </source>
</evidence>
<evidence type="ECO:0000313" key="2">
    <source>
        <dbReference type="EMBL" id="EKS37241.1"/>
    </source>
</evidence>
<dbReference type="AlphaFoldDB" id="K8P6Z7"/>
<dbReference type="Proteomes" id="UP000001096">
    <property type="component" value="Unassembled WGS sequence"/>
</dbReference>
<dbReference type="HOGENOM" id="CLU_803322_0_0_5"/>
<dbReference type="SUPFAM" id="SSF50199">
    <property type="entry name" value="Staphylococcal nuclease"/>
    <property type="match status" value="1"/>
</dbReference>
<name>K8P6Z7_9BRAD</name>